<protein>
    <recommendedName>
        <fullName evidence="3 13">Flagellar biosynthetic protein FlhB</fullName>
    </recommendedName>
</protein>
<keyword evidence="6 13" id="KW-0812">Transmembrane</keyword>
<organism evidence="15 16">
    <name type="scientific">Phreatobacter aquaticus</name>
    <dbReference type="NCBI Taxonomy" id="2570229"/>
    <lineage>
        <taxon>Bacteria</taxon>
        <taxon>Pseudomonadati</taxon>
        <taxon>Pseudomonadota</taxon>
        <taxon>Alphaproteobacteria</taxon>
        <taxon>Hyphomicrobiales</taxon>
        <taxon>Phreatobacteraceae</taxon>
        <taxon>Phreatobacter</taxon>
    </lineage>
</organism>
<feature type="region of interest" description="Disordered" evidence="14">
    <location>
        <begin position="1"/>
        <end position="20"/>
    </location>
</feature>
<dbReference type="PANTHER" id="PTHR30531">
    <property type="entry name" value="FLAGELLAR BIOSYNTHETIC PROTEIN FLHB"/>
    <property type="match status" value="1"/>
</dbReference>
<keyword evidence="7 13" id="KW-1005">Bacterial flagellum biogenesis</keyword>
<evidence type="ECO:0000256" key="6">
    <source>
        <dbReference type="ARBA" id="ARBA00022692"/>
    </source>
</evidence>
<dbReference type="SUPFAM" id="SSF160544">
    <property type="entry name" value="EscU C-terminal domain-like"/>
    <property type="match status" value="1"/>
</dbReference>
<comment type="subcellular location">
    <subcellularLocation>
        <location evidence="1">Cell membrane</location>
        <topology evidence="1">Multi-pass membrane protein</topology>
    </subcellularLocation>
</comment>
<comment type="similarity">
    <text evidence="2 13">Belongs to the type III secretion exporter family.</text>
</comment>
<keyword evidence="15" id="KW-0966">Cell projection</keyword>
<dbReference type="GO" id="GO:0009306">
    <property type="term" value="P:protein secretion"/>
    <property type="evidence" value="ECO:0007669"/>
    <property type="project" value="InterPro"/>
</dbReference>
<evidence type="ECO:0000313" key="15">
    <source>
        <dbReference type="EMBL" id="QCK88060.1"/>
    </source>
</evidence>
<evidence type="ECO:0000256" key="14">
    <source>
        <dbReference type="SAM" id="MobiDB-lite"/>
    </source>
</evidence>
<evidence type="ECO:0000256" key="5">
    <source>
        <dbReference type="ARBA" id="ARBA00022475"/>
    </source>
</evidence>
<dbReference type="NCBIfam" id="TIGR00328">
    <property type="entry name" value="flhB"/>
    <property type="match status" value="1"/>
</dbReference>
<feature type="compositionally biased region" description="Basic and acidic residues" evidence="14">
    <location>
        <begin position="8"/>
        <end position="20"/>
    </location>
</feature>
<dbReference type="InterPro" id="IPR006136">
    <property type="entry name" value="FlhB"/>
</dbReference>
<dbReference type="Gene3D" id="6.10.250.2080">
    <property type="match status" value="1"/>
</dbReference>
<dbReference type="KEGG" id="paqt:E8L99_21020"/>
<evidence type="ECO:0000256" key="2">
    <source>
        <dbReference type="ARBA" id="ARBA00010690"/>
    </source>
</evidence>
<evidence type="ECO:0000256" key="4">
    <source>
        <dbReference type="ARBA" id="ARBA00022448"/>
    </source>
</evidence>
<sequence>MAGDNDDKDSKTQEPTQKKLDDALKKGDVAKSQDLSAWFLLFTGTLVIGTLAGKSATELGLPLRNLIANADMIQVDRTGLMQLSVSLILAMVAALGLPFLALFLAGIAGNMVQHRLVLSGESLKPKFSKISPMAGMKRLFGKEALVNFLKGLAKLAVVGAVIFSVLWPERPLIDALVRMDVALLLPHSMSLIMSVLYASVAILAIIAIADYVYQYRAWHERQKMSFEELKEEFKQSDGNPEVKGKLRQLRRERSNKRMMSNVPKATVVITNPTHYAVALRYEPGMQAPICVAKGADLIALKIREIATANDVPIIENPPLARALHATMEIDQVIPEDHYKAVAEVIGFVLQLKRTGR</sequence>
<evidence type="ECO:0000313" key="16">
    <source>
        <dbReference type="Proteomes" id="UP000298588"/>
    </source>
</evidence>
<dbReference type="RefSeq" id="WP_137101388.1">
    <property type="nucleotide sequence ID" value="NZ_CP039865.1"/>
</dbReference>
<dbReference type="GO" id="GO:0044780">
    <property type="term" value="P:bacterial-type flagellum assembly"/>
    <property type="evidence" value="ECO:0007669"/>
    <property type="project" value="InterPro"/>
</dbReference>
<evidence type="ECO:0000256" key="9">
    <source>
        <dbReference type="ARBA" id="ARBA00022989"/>
    </source>
</evidence>
<keyword evidence="8 13" id="KW-0653">Protein transport</keyword>
<dbReference type="Gene3D" id="3.40.1690.10">
    <property type="entry name" value="secretion proteins EscU"/>
    <property type="match status" value="1"/>
</dbReference>
<keyword evidence="15" id="KW-0969">Cilium</keyword>
<name>A0A4D7QK47_9HYPH</name>
<gene>
    <name evidence="13 15" type="primary">flhB</name>
    <name evidence="15" type="ORF">E8L99_21020</name>
</gene>
<keyword evidence="10 13" id="KW-0472">Membrane</keyword>
<proteinExistence type="inferred from homology"/>
<keyword evidence="15" id="KW-0282">Flagellum</keyword>
<evidence type="ECO:0000256" key="10">
    <source>
        <dbReference type="ARBA" id="ARBA00023136"/>
    </source>
</evidence>
<evidence type="ECO:0000256" key="8">
    <source>
        <dbReference type="ARBA" id="ARBA00022927"/>
    </source>
</evidence>
<keyword evidence="9 13" id="KW-1133">Transmembrane helix</keyword>
<dbReference type="Proteomes" id="UP000298588">
    <property type="component" value="Chromosome"/>
</dbReference>
<dbReference type="OrthoDB" id="9807950at2"/>
<feature type="transmembrane region" description="Helical" evidence="13">
    <location>
        <begin position="145"/>
        <end position="167"/>
    </location>
</feature>
<evidence type="ECO:0000256" key="3">
    <source>
        <dbReference type="ARBA" id="ARBA00021622"/>
    </source>
</evidence>
<accession>A0A4D7QK47</accession>
<keyword evidence="16" id="KW-1185">Reference proteome</keyword>
<dbReference type="PANTHER" id="PTHR30531:SF12">
    <property type="entry name" value="FLAGELLAR BIOSYNTHETIC PROTEIN FLHB"/>
    <property type="match status" value="1"/>
</dbReference>
<dbReference type="InterPro" id="IPR006135">
    <property type="entry name" value="T3SS_substrate_exporter"/>
</dbReference>
<evidence type="ECO:0000256" key="13">
    <source>
        <dbReference type="RuleBase" id="RU364091"/>
    </source>
</evidence>
<feature type="transmembrane region" description="Helical" evidence="13">
    <location>
        <begin position="87"/>
        <end position="108"/>
    </location>
</feature>
<evidence type="ECO:0000256" key="1">
    <source>
        <dbReference type="ARBA" id="ARBA00004651"/>
    </source>
</evidence>
<feature type="transmembrane region" description="Helical" evidence="13">
    <location>
        <begin position="187"/>
        <end position="213"/>
    </location>
</feature>
<comment type="function">
    <text evidence="12 13">Required for formation of the rod structure in the basal body of the flagellar apparatus. Together with FliI and FliH, may constitute the export apparatus of flagellin.</text>
</comment>
<feature type="transmembrane region" description="Helical" evidence="13">
    <location>
        <begin position="35"/>
        <end position="53"/>
    </location>
</feature>
<evidence type="ECO:0000256" key="11">
    <source>
        <dbReference type="ARBA" id="ARBA00023225"/>
    </source>
</evidence>
<dbReference type="InterPro" id="IPR029025">
    <property type="entry name" value="T3SS_substrate_exporter_C"/>
</dbReference>
<dbReference type="PRINTS" id="PR00950">
    <property type="entry name" value="TYPE3IMSPROT"/>
</dbReference>
<keyword evidence="5 13" id="KW-1003">Cell membrane</keyword>
<dbReference type="Pfam" id="PF01312">
    <property type="entry name" value="Bac_export_2"/>
    <property type="match status" value="1"/>
</dbReference>
<evidence type="ECO:0000256" key="7">
    <source>
        <dbReference type="ARBA" id="ARBA00022795"/>
    </source>
</evidence>
<dbReference type="GO" id="GO:0005886">
    <property type="term" value="C:plasma membrane"/>
    <property type="evidence" value="ECO:0007669"/>
    <property type="project" value="UniProtKB-SubCell"/>
</dbReference>
<dbReference type="AlphaFoldDB" id="A0A4D7QK47"/>
<keyword evidence="4 13" id="KW-0813">Transport</keyword>
<dbReference type="FunFam" id="3.40.1690.10:FF:000001">
    <property type="entry name" value="Flagellar biosynthetic protein FlhB"/>
    <property type="match status" value="1"/>
</dbReference>
<keyword evidence="11 13" id="KW-1006">Bacterial flagellum protein export</keyword>
<reference evidence="15 16" key="1">
    <citation type="submission" date="2019-04" db="EMBL/GenBank/DDBJ databases">
        <title>Phreatobacter aquaticus sp. nov.</title>
        <authorList>
            <person name="Choi A."/>
            <person name="Baek K."/>
        </authorList>
    </citation>
    <scope>NUCLEOTIDE SEQUENCE [LARGE SCALE GENOMIC DNA]</scope>
    <source>
        <strain evidence="15 16">NMCR1094</strain>
    </source>
</reference>
<dbReference type="EMBL" id="CP039865">
    <property type="protein sequence ID" value="QCK88060.1"/>
    <property type="molecule type" value="Genomic_DNA"/>
</dbReference>
<evidence type="ECO:0000256" key="12">
    <source>
        <dbReference type="ARBA" id="ARBA00025078"/>
    </source>
</evidence>